<keyword evidence="5" id="KW-0598">Phosphotransferase system</keyword>
<evidence type="ECO:0000313" key="7">
    <source>
        <dbReference type="EMBL" id="PJJ76833.1"/>
    </source>
</evidence>
<dbReference type="GO" id="GO:0005737">
    <property type="term" value="C:cytoplasm"/>
    <property type="evidence" value="ECO:0007669"/>
    <property type="project" value="UniProtKB-SubCell"/>
</dbReference>
<comment type="subcellular location">
    <subcellularLocation>
        <location evidence="2">Cytoplasm</location>
    </subcellularLocation>
</comment>
<organism evidence="7 8">
    <name type="scientific">Sediminihabitans luteus</name>
    <dbReference type="NCBI Taxonomy" id="1138585"/>
    <lineage>
        <taxon>Bacteria</taxon>
        <taxon>Bacillati</taxon>
        <taxon>Actinomycetota</taxon>
        <taxon>Actinomycetes</taxon>
        <taxon>Micrococcales</taxon>
        <taxon>Cellulomonadaceae</taxon>
        <taxon>Sediminihabitans</taxon>
    </lineage>
</organism>
<evidence type="ECO:0000256" key="3">
    <source>
        <dbReference type="ARBA" id="ARBA00020422"/>
    </source>
</evidence>
<evidence type="ECO:0000256" key="2">
    <source>
        <dbReference type="ARBA" id="ARBA00004496"/>
    </source>
</evidence>
<evidence type="ECO:0000259" key="6">
    <source>
        <dbReference type="PROSITE" id="PS51350"/>
    </source>
</evidence>
<dbReference type="InterPro" id="IPR035895">
    <property type="entry name" value="HPr-like_sf"/>
</dbReference>
<proteinExistence type="predicted"/>
<dbReference type="Proteomes" id="UP000231693">
    <property type="component" value="Unassembled WGS sequence"/>
</dbReference>
<dbReference type="EMBL" id="PGFE01000001">
    <property type="protein sequence ID" value="PJJ76833.1"/>
    <property type="molecule type" value="Genomic_DNA"/>
</dbReference>
<dbReference type="PANTHER" id="PTHR33705:SF2">
    <property type="entry name" value="PHOSPHOCARRIER PROTEIN NPR"/>
    <property type="match status" value="1"/>
</dbReference>
<dbReference type="RefSeq" id="WP_100421323.1">
    <property type="nucleotide sequence ID" value="NZ_BOOX01000015.1"/>
</dbReference>
<dbReference type="PRINTS" id="PR00107">
    <property type="entry name" value="PHOSPHOCPHPR"/>
</dbReference>
<evidence type="ECO:0000256" key="1">
    <source>
        <dbReference type="ARBA" id="ARBA00003681"/>
    </source>
</evidence>
<feature type="domain" description="HPr" evidence="6">
    <location>
        <begin position="1"/>
        <end position="89"/>
    </location>
</feature>
<dbReference type="InterPro" id="IPR000032">
    <property type="entry name" value="HPr-like"/>
</dbReference>
<evidence type="ECO:0000313" key="8">
    <source>
        <dbReference type="Proteomes" id="UP000231693"/>
    </source>
</evidence>
<comment type="function">
    <text evidence="1">General (non sugar-specific) component of the phosphoenolpyruvate-dependent sugar phosphotransferase system (sugar PTS). This major carbohydrate active-transport system catalyzes the phosphorylation of incoming sugar substrates concomitantly with their translocation across the cell membrane. The phosphoryl group from phosphoenolpyruvate (PEP) is transferred to the phosphoryl carrier protein HPr by enzyme I. Phospho-HPr then transfers it to the PTS EIIA domain.</text>
</comment>
<accession>A0A2M9CYA7</accession>
<dbReference type="OrthoDB" id="9809047at2"/>
<dbReference type="AlphaFoldDB" id="A0A2M9CYA7"/>
<dbReference type="CDD" id="cd00367">
    <property type="entry name" value="PTS-HPr_like"/>
    <property type="match status" value="1"/>
</dbReference>
<dbReference type="PROSITE" id="PS51350">
    <property type="entry name" value="PTS_HPR_DOM"/>
    <property type="match status" value="1"/>
</dbReference>
<dbReference type="PROSITE" id="PS00369">
    <property type="entry name" value="PTS_HPR_HIS"/>
    <property type="match status" value="1"/>
</dbReference>
<sequence>MNRSVVVAIEEGLHARPAALFVAEAGRQPADVTIAKAGAEPVAASSILGVMTLGVGAGDEVSLATTADDADAAASLDALEAFLQQAVVS</sequence>
<dbReference type="SUPFAM" id="SSF55594">
    <property type="entry name" value="HPr-like"/>
    <property type="match status" value="1"/>
</dbReference>
<gene>
    <name evidence="7" type="ORF">CLV28_0037</name>
</gene>
<name>A0A2M9CYA7_9CELL</name>
<comment type="caution">
    <text evidence="7">The sequence shown here is derived from an EMBL/GenBank/DDBJ whole genome shotgun (WGS) entry which is preliminary data.</text>
</comment>
<dbReference type="InterPro" id="IPR050399">
    <property type="entry name" value="HPr"/>
</dbReference>
<dbReference type="InterPro" id="IPR001020">
    <property type="entry name" value="PTS_HPr_His_P_site"/>
</dbReference>
<dbReference type="GO" id="GO:0009401">
    <property type="term" value="P:phosphoenolpyruvate-dependent sugar phosphotransferase system"/>
    <property type="evidence" value="ECO:0007669"/>
    <property type="project" value="UniProtKB-KW"/>
</dbReference>
<keyword evidence="4" id="KW-0963">Cytoplasm</keyword>
<evidence type="ECO:0000256" key="4">
    <source>
        <dbReference type="ARBA" id="ARBA00022490"/>
    </source>
</evidence>
<dbReference type="NCBIfam" id="TIGR01003">
    <property type="entry name" value="PTS_HPr_family"/>
    <property type="match status" value="1"/>
</dbReference>
<keyword evidence="8" id="KW-1185">Reference proteome</keyword>
<dbReference type="PANTHER" id="PTHR33705">
    <property type="entry name" value="PHOSPHOCARRIER PROTEIN HPR"/>
    <property type="match status" value="1"/>
</dbReference>
<dbReference type="Gene3D" id="3.30.1340.10">
    <property type="entry name" value="HPr-like"/>
    <property type="match status" value="1"/>
</dbReference>
<evidence type="ECO:0000256" key="5">
    <source>
        <dbReference type="ARBA" id="ARBA00022683"/>
    </source>
</evidence>
<dbReference type="Pfam" id="PF00381">
    <property type="entry name" value="PTS-HPr"/>
    <property type="match status" value="1"/>
</dbReference>
<reference evidence="7 8" key="1">
    <citation type="submission" date="2017-11" db="EMBL/GenBank/DDBJ databases">
        <title>Genomic Encyclopedia of Archaeal and Bacterial Type Strains, Phase II (KMG-II): From Individual Species to Whole Genera.</title>
        <authorList>
            <person name="Goeker M."/>
        </authorList>
    </citation>
    <scope>NUCLEOTIDE SEQUENCE [LARGE SCALE GENOMIC DNA]</scope>
    <source>
        <strain evidence="7 8">DSM 25478</strain>
    </source>
</reference>
<protein>
    <recommendedName>
        <fullName evidence="3">Phosphocarrier protein HPr</fullName>
    </recommendedName>
</protein>